<gene>
    <name evidence="1" type="ORF">A1O1_00270</name>
</gene>
<dbReference type="HOGENOM" id="CLU_1133459_0_0_1"/>
<reference evidence="1 2" key="1">
    <citation type="submission" date="2013-03" db="EMBL/GenBank/DDBJ databases">
        <title>The Genome Sequence of Capronia coronata CBS 617.96.</title>
        <authorList>
            <consortium name="The Broad Institute Genomics Platform"/>
            <person name="Cuomo C."/>
            <person name="de Hoog S."/>
            <person name="Gorbushina A."/>
            <person name="Walker B."/>
            <person name="Young S.K."/>
            <person name="Zeng Q."/>
            <person name="Gargeya S."/>
            <person name="Fitzgerald M."/>
            <person name="Haas B."/>
            <person name="Abouelleil A."/>
            <person name="Allen A.W."/>
            <person name="Alvarado L."/>
            <person name="Arachchi H.M."/>
            <person name="Berlin A.M."/>
            <person name="Chapman S.B."/>
            <person name="Gainer-Dewar J."/>
            <person name="Goldberg J."/>
            <person name="Griggs A."/>
            <person name="Gujja S."/>
            <person name="Hansen M."/>
            <person name="Howarth C."/>
            <person name="Imamovic A."/>
            <person name="Ireland A."/>
            <person name="Larimer J."/>
            <person name="McCowan C."/>
            <person name="Murphy C."/>
            <person name="Pearson M."/>
            <person name="Poon T.W."/>
            <person name="Priest M."/>
            <person name="Roberts A."/>
            <person name="Saif S."/>
            <person name="Shea T."/>
            <person name="Sisk P."/>
            <person name="Sykes S."/>
            <person name="Wortman J."/>
            <person name="Nusbaum C."/>
            <person name="Birren B."/>
        </authorList>
    </citation>
    <scope>NUCLEOTIDE SEQUENCE [LARGE SCALE GENOMIC DNA]</scope>
    <source>
        <strain evidence="1 2">CBS 617.96</strain>
    </source>
</reference>
<dbReference type="EMBL" id="AMWN01000001">
    <property type="protein sequence ID" value="EXJ95151.1"/>
    <property type="molecule type" value="Genomic_DNA"/>
</dbReference>
<name>W9Z0Q4_9EURO</name>
<organism evidence="1 2">
    <name type="scientific">Capronia coronata CBS 617.96</name>
    <dbReference type="NCBI Taxonomy" id="1182541"/>
    <lineage>
        <taxon>Eukaryota</taxon>
        <taxon>Fungi</taxon>
        <taxon>Dikarya</taxon>
        <taxon>Ascomycota</taxon>
        <taxon>Pezizomycotina</taxon>
        <taxon>Eurotiomycetes</taxon>
        <taxon>Chaetothyriomycetidae</taxon>
        <taxon>Chaetothyriales</taxon>
        <taxon>Herpotrichiellaceae</taxon>
        <taxon>Capronia</taxon>
    </lineage>
</organism>
<dbReference type="GeneID" id="19155179"/>
<dbReference type="AlphaFoldDB" id="W9Z0Q4"/>
<evidence type="ECO:0000313" key="1">
    <source>
        <dbReference type="EMBL" id="EXJ95151.1"/>
    </source>
</evidence>
<dbReference type="OrthoDB" id="4161467at2759"/>
<evidence type="ECO:0000313" key="2">
    <source>
        <dbReference type="Proteomes" id="UP000019484"/>
    </source>
</evidence>
<accession>W9Z0Q4</accession>
<dbReference type="Proteomes" id="UP000019484">
    <property type="component" value="Unassembled WGS sequence"/>
</dbReference>
<protein>
    <submittedName>
        <fullName evidence="1">Uncharacterized protein</fullName>
    </submittedName>
</protein>
<comment type="caution">
    <text evidence="1">The sequence shown here is derived from an EMBL/GenBank/DDBJ whole genome shotgun (WGS) entry which is preliminary data.</text>
</comment>
<sequence length="245" mass="27493">MAPLKATTPAPVAETSDLPTMPVVKCSRQNQNVWPQDFYDGNRYYQGFTRKKQFPNCKCTRCRGAHPTKYHDICSRLYETWKLKGSGGHCNAPTRCSNRESHNTEDCGLGEFTDHPDNPELPQELQPFLRPWPKNTSRVPFPLYYYVGDAYPIPNADCPKLPSPWERGFKAGLWDKRLGLAYSFEVAKSIALGYEKPDYVAGKYPSDQTLMQTASAKNGRADNFLGDVKMALDLPPSANSTTGSE</sequence>
<keyword evidence="2" id="KW-1185">Reference proteome</keyword>
<dbReference type="RefSeq" id="XP_007719380.1">
    <property type="nucleotide sequence ID" value="XM_007721190.1"/>
</dbReference>
<proteinExistence type="predicted"/>